<accession>A0A229TF73</accession>
<dbReference type="Proteomes" id="UP000215199">
    <property type="component" value="Unassembled WGS sequence"/>
</dbReference>
<reference evidence="2" key="1">
    <citation type="submission" date="2017-07" db="EMBL/GenBank/DDBJ databases">
        <title>Comparative genome mining reveals phylogenetic distribution patterns of secondary metabolites in Amycolatopsis.</title>
        <authorList>
            <person name="Adamek M."/>
            <person name="Alanjary M."/>
            <person name="Sales-Ortells H."/>
            <person name="Goodfellow M."/>
            <person name="Bull A.T."/>
            <person name="Kalinowski J."/>
            <person name="Ziemert N."/>
        </authorList>
    </citation>
    <scope>NUCLEOTIDE SEQUENCE [LARGE SCALE GENOMIC DNA]</scope>
    <source>
        <strain evidence="2">H5</strain>
    </source>
</reference>
<protein>
    <submittedName>
        <fullName evidence="1">Uncharacterized protein</fullName>
    </submittedName>
</protein>
<comment type="caution">
    <text evidence="1">The sequence shown here is derived from an EMBL/GenBank/DDBJ whole genome shotgun (WGS) entry which is preliminary data.</text>
</comment>
<dbReference type="AlphaFoldDB" id="A0A229TF73"/>
<gene>
    <name evidence="1" type="ORF">CF165_08820</name>
</gene>
<dbReference type="EMBL" id="NMUL01000007">
    <property type="protein sequence ID" value="OXM69601.1"/>
    <property type="molecule type" value="Genomic_DNA"/>
</dbReference>
<keyword evidence="2" id="KW-1185">Reference proteome</keyword>
<name>A0A229TF73_9PSEU</name>
<proteinExistence type="predicted"/>
<evidence type="ECO:0000313" key="2">
    <source>
        <dbReference type="Proteomes" id="UP000215199"/>
    </source>
</evidence>
<organism evidence="1 2">
    <name type="scientific">Amycolatopsis vastitatis</name>
    <dbReference type="NCBI Taxonomy" id="1905142"/>
    <lineage>
        <taxon>Bacteria</taxon>
        <taxon>Bacillati</taxon>
        <taxon>Actinomycetota</taxon>
        <taxon>Actinomycetes</taxon>
        <taxon>Pseudonocardiales</taxon>
        <taxon>Pseudonocardiaceae</taxon>
        <taxon>Amycolatopsis</taxon>
    </lineage>
</organism>
<sequence>MMCSIADPDGDTATSCTQAAEYVVFYFKDGSDGLHACAAHLSCAVDRLFGPTRRKSVSVARIDAHDMADTGEGERLW</sequence>
<evidence type="ECO:0000313" key="1">
    <source>
        <dbReference type="EMBL" id="OXM69601.1"/>
    </source>
</evidence>